<dbReference type="GO" id="GO:0005634">
    <property type="term" value="C:nucleus"/>
    <property type="evidence" value="ECO:0007669"/>
    <property type="project" value="UniProtKB-SubCell"/>
</dbReference>
<dbReference type="Proteomes" id="UP000887565">
    <property type="component" value="Unplaced"/>
</dbReference>
<evidence type="ECO:0000256" key="2">
    <source>
        <dbReference type="ARBA" id="ARBA00023125"/>
    </source>
</evidence>
<dbReference type="PROSITE" id="PS00345">
    <property type="entry name" value="ETS_DOMAIN_1"/>
    <property type="match status" value="1"/>
</dbReference>
<comment type="subcellular location">
    <subcellularLocation>
        <location evidence="3">Nucleus</location>
    </subcellularLocation>
</comment>
<reference evidence="7" key="1">
    <citation type="submission" date="2022-11" db="UniProtKB">
        <authorList>
            <consortium name="WormBaseParasite"/>
        </authorList>
    </citation>
    <scope>IDENTIFICATION</scope>
</reference>
<dbReference type="Gene3D" id="1.10.10.10">
    <property type="entry name" value="Winged helix-like DNA-binding domain superfamily/Winged helix DNA-binding domain"/>
    <property type="match status" value="1"/>
</dbReference>
<dbReference type="PROSITE" id="PS00346">
    <property type="entry name" value="ETS_DOMAIN_2"/>
    <property type="match status" value="1"/>
</dbReference>
<dbReference type="SMART" id="SM00413">
    <property type="entry name" value="ETS"/>
    <property type="match status" value="1"/>
</dbReference>
<keyword evidence="2 3" id="KW-0238">DNA-binding</keyword>
<dbReference type="InterPro" id="IPR036388">
    <property type="entry name" value="WH-like_DNA-bd_sf"/>
</dbReference>
<evidence type="ECO:0000256" key="4">
    <source>
        <dbReference type="SAM" id="MobiDB-lite"/>
    </source>
</evidence>
<dbReference type="InterPro" id="IPR036390">
    <property type="entry name" value="WH_DNA-bd_sf"/>
</dbReference>
<keyword evidence="3" id="KW-0539">Nucleus</keyword>
<dbReference type="GO" id="GO:0043565">
    <property type="term" value="F:sequence-specific DNA binding"/>
    <property type="evidence" value="ECO:0007669"/>
    <property type="project" value="InterPro"/>
</dbReference>
<organism evidence="6 7">
    <name type="scientific">Romanomermis culicivorax</name>
    <name type="common">Nematode worm</name>
    <dbReference type="NCBI Taxonomy" id="13658"/>
    <lineage>
        <taxon>Eukaryota</taxon>
        <taxon>Metazoa</taxon>
        <taxon>Ecdysozoa</taxon>
        <taxon>Nematoda</taxon>
        <taxon>Enoplea</taxon>
        <taxon>Dorylaimia</taxon>
        <taxon>Mermithida</taxon>
        <taxon>Mermithoidea</taxon>
        <taxon>Mermithidae</taxon>
        <taxon>Romanomermis</taxon>
    </lineage>
</organism>
<name>A0A915JBQ0_ROMCU</name>
<keyword evidence="6" id="KW-1185">Reference proteome</keyword>
<dbReference type="GO" id="GO:0000981">
    <property type="term" value="F:DNA-binding transcription factor activity, RNA polymerase II-specific"/>
    <property type="evidence" value="ECO:0007669"/>
    <property type="project" value="TreeGrafter"/>
</dbReference>
<dbReference type="SUPFAM" id="SSF46785">
    <property type="entry name" value="Winged helix' DNA-binding domain"/>
    <property type="match status" value="1"/>
</dbReference>
<feature type="domain" description="ETS" evidence="5">
    <location>
        <begin position="39"/>
        <end position="119"/>
    </location>
</feature>
<proteinExistence type="inferred from homology"/>
<protein>
    <submittedName>
        <fullName evidence="7">ETS domain-containing protein</fullName>
    </submittedName>
</protein>
<accession>A0A915JBQ0</accession>
<evidence type="ECO:0000256" key="1">
    <source>
        <dbReference type="ARBA" id="ARBA00005562"/>
    </source>
</evidence>
<feature type="compositionally biased region" description="Low complexity" evidence="4">
    <location>
        <begin position="231"/>
        <end position="251"/>
    </location>
</feature>
<evidence type="ECO:0000256" key="3">
    <source>
        <dbReference type="RuleBase" id="RU004019"/>
    </source>
</evidence>
<comment type="similarity">
    <text evidence="1 3">Belongs to the ETS family.</text>
</comment>
<evidence type="ECO:0000313" key="6">
    <source>
        <dbReference type="Proteomes" id="UP000887565"/>
    </source>
</evidence>
<dbReference type="AlphaFoldDB" id="A0A915JBQ0"/>
<feature type="region of interest" description="Disordered" evidence="4">
    <location>
        <begin position="417"/>
        <end position="439"/>
    </location>
</feature>
<feature type="region of interest" description="Disordered" evidence="4">
    <location>
        <begin position="227"/>
        <end position="289"/>
    </location>
</feature>
<dbReference type="PANTHER" id="PTHR11849:SF133">
    <property type="entry name" value="ETS DOMAIN-CONTAINING PROTEIN"/>
    <property type="match status" value="1"/>
</dbReference>
<feature type="compositionally biased region" description="Low complexity" evidence="4">
    <location>
        <begin position="186"/>
        <end position="199"/>
    </location>
</feature>
<evidence type="ECO:0000259" key="5">
    <source>
        <dbReference type="PROSITE" id="PS50061"/>
    </source>
</evidence>
<dbReference type="InterPro" id="IPR000418">
    <property type="entry name" value="Ets_dom"/>
</dbReference>
<dbReference type="Pfam" id="PF00178">
    <property type="entry name" value="Ets"/>
    <property type="match status" value="1"/>
</dbReference>
<dbReference type="PRINTS" id="PR00454">
    <property type="entry name" value="ETSDOMAIN"/>
</dbReference>
<dbReference type="WBParaSite" id="nRc.2.0.1.t23076-RA">
    <property type="protein sequence ID" value="nRc.2.0.1.t23076-RA"/>
    <property type="gene ID" value="nRc.2.0.1.g23076"/>
</dbReference>
<dbReference type="PROSITE" id="PS50061">
    <property type="entry name" value="ETS_DOMAIN_3"/>
    <property type="match status" value="1"/>
</dbReference>
<evidence type="ECO:0000313" key="7">
    <source>
        <dbReference type="WBParaSite" id="nRc.2.0.1.t23076-RA"/>
    </source>
</evidence>
<sequence>MMKRYDPSQSSSYIACQPTTAKKSLKPVSPTNIMDSNTITLWQFLLELLFDQQYQSLIKWTSNDGEFKLVNAESVAKLWGRRKNKPSMNYDKLSRALRYYYDKNIITKVLGQKFAYKFVAYPENASREVVYIFYATKISNAAAVNVGASTTRQNTIGHFSTTINGLLMTEYGQKLTANKKRKKSCESSPSSSTSAISSSDDVENFRPTNSSSSTAIDATLIKNNIRRRKSLGSTGSSSASSIMEGESSSTLTGTGQFTVSNDTSSTSVLSTSESRTVKPRPAPLNLNPLNSNNNVSGGCFFGGSGSLNSAPPFGAGPFSPFMAASTWLFSPPYLAAAAALHGAATSSPFFTSSVAPAFQFPSTAPLAADFGGGASVAATYLNAMRLVALDNLLKTPTLTNGSSSSSAATTVKSLTSSLTPSTPFFLPPPFTPTERKSPI</sequence>
<feature type="compositionally biased region" description="Low complexity" evidence="4">
    <location>
        <begin position="258"/>
        <end position="274"/>
    </location>
</feature>
<dbReference type="PANTHER" id="PTHR11849">
    <property type="entry name" value="ETS"/>
    <property type="match status" value="1"/>
</dbReference>
<dbReference type="GO" id="GO:0030154">
    <property type="term" value="P:cell differentiation"/>
    <property type="evidence" value="ECO:0007669"/>
    <property type="project" value="TreeGrafter"/>
</dbReference>
<feature type="region of interest" description="Disordered" evidence="4">
    <location>
        <begin position="180"/>
        <end position="211"/>
    </location>
</feature>
<dbReference type="InterPro" id="IPR046328">
    <property type="entry name" value="ETS_fam"/>
</dbReference>